<keyword evidence="1" id="KW-0472">Membrane</keyword>
<gene>
    <name evidence="2" type="ORF">GA0061101_103239</name>
</gene>
<reference evidence="2 3" key="1">
    <citation type="submission" date="2016-08" db="EMBL/GenBank/DDBJ databases">
        <authorList>
            <person name="Seilhamer J.J."/>
        </authorList>
    </citation>
    <scope>NUCLEOTIDE SEQUENCE [LARGE SCALE GENOMIC DNA]</scope>
    <source>
        <strain evidence="2 3">P1-7</strain>
    </source>
</reference>
<protein>
    <submittedName>
        <fullName evidence="2">Uncharacterized protein</fullName>
    </submittedName>
</protein>
<evidence type="ECO:0000313" key="2">
    <source>
        <dbReference type="EMBL" id="SCB18252.1"/>
    </source>
</evidence>
<sequence length="104" mass="11073">MTRRGRMAVLAFFVRCQPTELVGRASFAQPRLSSAATARATPRHSSFPLDATMTKQHGKIGARNPFIPSIPPACRLLDWLLVGSTTVAGIVAAALAVAHQMGAF</sequence>
<evidence type="ECO:0000256" key="1">
    <source>
        <dbReference type="SAM" id="Phobius"/>
    </source>
</evidence>
<organism evidence="2 3">
    <name type="scientific">Rhizobium lusitanum</name>
    <dbReference type="NCBI Taxonomy" id="293958"/>
    <lineage>
        <taxon>Bacteria</taxon>
        <taxon>Pseudomonadati</taxon>
        <taxon>Pseudomonadota</taxon>
        <taxon>Alphaproteobacteria</taxon>
        <taxon>Hyphomicrobiales</taxon>
        <taxon>Rhizobiaceae</taxon>
        <taxon>Rhizobium/Agrobacterium group</taxon>
        <taxon>Rhizobium</taxon>
    </lineage>
</organism>
<dbReference type="EMBL" id="FMAF01000003">
    <property type="protein sequence ID" value="SCB18252.1"/>
    <property type="molecule type" value="Genomic_DNA"/>
</dbReference>
<dbReference type="Proteomes" id="UP000199205">
    <property type="component" value="Unassembled WGS sequence"/>
</dbReference>
<proteinExistence type="predicted"/>
<dbReference type="AlphaFoldDB" id="A0A1C3US07"/>
<feature type="transmembrane region" description="Helical" evidence="1">
    <location>
        <begin position="79"/>
        <end position="98"/>
    </location>
</feature>
<evidence type="ECO:0000313" key="3">
    <source>
        <dbReference type="Proteomes" id="UP000199205"/>
    </source>
</evidence>
<name>A0A1C3US07_9HYPH</name>
<keyword evidence="1" id="KW-0812">Transmembrane</keyword>
<keyword evidence="1" id="KW-1133">Transmembrane helix</keyword>
<accession>A0A1C3US07</accession>